<feature type="transmembrane region" description="Helical" evidence="1">
    <location>
        <begin position="68"/>
        <end position="88"/>
    </location>
</feature>
<keyword evidence="1" id="KW-0472">Membrane</keyword>
<accession>A0ABT0GLQ0</accession>
<keyword evidence="1" id="KW-0812">Transmembrane</keyword>
<evidence type="ECO:0000313" key="3">
    <source>
        <dbReference type="Proteomes" id="UP001431449"/>
    </source>
</evidence>
<proteinExistence type="predicted"/>
<dbReference type="Proteomes" id="UP001431449">
    <property type="component" value="Unassembled WGS sequence"/>
</dbReference>
<keyword evidence="3" id="KW-1185">Reference proteome</keyword>
<feature type="transmembrane region" description="Helical" evidence="1">
    <location>
        <begin position="100"/>
        <end position="121"/>
    </location>
</feature>
<gene>
    <name evidence="2" type="ORF">M0G41_17615</name>
</gene>
<evidence type="ECO:0000256" key="1">
    <source>
        <dbReference type="SAM" id="Phobius"/>
    </source>
</evidence>
<protein>
    <submittedName>
        <fullName evidence="2">Uncharacterized protein</fullName>
    </submittedName>
</protein>
<dbReference type="RefSeq" id="WP_248211463.1">
    <property type="nucleotide sequence ID" value="NZ_JALNMH010000019.1"/>
</dbReference>
<reference evidence="2" key="1">
    <citation type="submission" date="2022-04" db="EMBL/GenBank/DDBJ databases">
        <title>Lysobacter sp. CAU 1642 isolated from sea sand.</title>
        <authorList>
            <person name="Kim W."/>
        </authorList>
    </citation>
    <scope>NUCLEOTIDE SEQUENCE</scope>
    <source>
        <strain evidence="2">CAU 1642</strain>
    </source>
</reference>
<evidence type="ECO:0000313" key="2">
    <source>
        <dbReference type="EMBL" id="MCK7595477.1"/>
    </source>
</evidence>
<name>A0ABT0GLQ0_9GAMM</name>
<keyword evidence="1" id="KW-1133">Transmembrane helix</keyword>
<sequence length="131" mass="14160">MSTLVFHQGLLWLFHLGGLVPNMPWNLAPVPPIGVPSVISLAFWGGVWGIGLWLLLRNVARSRYWLNWTLFGAIGPTAVALFIVFPLKGLAFAGGWSPKLIIGALLLNGAWGFGCALLLKLMGEKAGRAVR</sequence>
<dbReference type="EMBL" id="JALNMH010000019">
    <property type="protein sequence ID" value="MCK7595477.1"/>
    <property type="molecule type" value="Genomic_DNA"/>
</dbReference>
<organism evidence="2 3">
    <name type="scientific">Pseudomarimonas salicorniae</name>
    <dbReference type="NCBI Taxonomy" id="2933270"/>
    <lineage>
        <taxon>Bacteria</taxon>
        <taxon>Pseudomonadati</taxon>
        <taxon>Pseudomonadota</taxon>
        <taxon>Gammaproteobacteria</taxon>
        <taxon>Lysobacterales</taxon>
        <taxon>Lysobacteraceae</taxon>
        <taxon>Pseudomarimonas</taxon>
    </lineage>
</organism>
<comment type="caution">
    <text evidence="2">The sequence shown here is derived from an EMBL/GenBank/DDBJ whole genome shotgun (WGS) entry which is preliminary data.</text>
</comment>
<feature type="transmembrane region" description="Helical" evidence="1">
    <location>
        <begin position="35"/>
        <end position="56"/>
    </location>
</feature>